<dbReference type="InterPro" id="IPR009057">
    <property type="entry name" value="Homeodomain-like_sf"/>
</dbReference>
<sequence length="184" mass="20604">MAAGRCECICTHSEAKTFGGWPGVKKGSKEATSLQEKHQGQTDILPKGFTGKDVAASKIAPKSTIYRIIKNFKESGSIVVKKASRRPRKSSKCKDRLVKLLQLQDRGTTSAEVAQEWQHAGIVWGIWKKACLEKKSIMKTKELTKQVRDKVVEKYEAGLGYKKISRALNISLSTIKSIIRKWKE</sequence>
<name>A0A9N7W320_PLEPL</name>
<accession>A0A9N7W320</accession>
<dbReference type="SUPFAM" id="SSF46689">
    <property type="entry name" value="Homeodomain-like"/>
    <property type="match status" value="1"/>
</dbReference>
<comment type="caution">
    <text evidence="2">The sequence shown here is derived from an EMBL/GenBank/DDBJ whole genome shotgun (WGS) entry which is preliminary data.</text>
</comment>
<dbReference type="Gene3D" id="1.10.10.10">
    <property type="entry name" value="Winged helix-like DNA-binding domain superfamily/Winged helix DNA-binding domain"/>
    <property type="match status" value="1"/>
</dbReference>
<dbReference type="InterPro" id="IPR057667">
    <property type="entry name" value="HTH_SB"/>
</dbReference>
<dbReference type="InterPro" id="IPR036388">
    <property type="entry name" value="WH-like_DNA-bd_sf"/>
</dbReference>
<evidence type="ECO:0000313" key="2">
    <source>
        <dbReference type="EMBL" id="CAB1459446.1"/>
    </source>
</evidence>
<dbReference type="Pfam" id="PF25787">
    <property type="entry name" value="HTH_SB"/>
    <property type="match status" value="1"/>
</dbReference>
<dbReference type="AlphaFoldDB" id="A0A9N7W320"/>
<organism evidence="2 3">
    <name type="scientific">Pleuronectes platessa</name>
    <name type="common">European plaice</name>
    <dbReference type="NCBI Taxonomy" id="8262"/>
    <lineage>
        <taxon>Eukaryota</taxon>
        <taxon>Metazoa</taxon>
        <taxon>Chordata</taxon>
        <taxon>Craniata</taxon>
        <taxon>Vertebrata</taxon>
        <taxon>Euteleostomi</taxon>
        <taxon>Actinopterygii</taxon>
        <taxon>Neopterygii</taxon>
        <taxon>Teleostei</taxon>
        <taxon>Neoteleostei</taxon>
        <taxon>Acanthomorphata</taxon>
        <taxon>Carangaria</taxon>
        <taxon>Pleuronectiformes</taxon>
        <taxon>Pleuronectoidei</taxon>
        <taxon>Pleuronectidae</taxon>
        <taxon>Pleuronectes</taxon>
    </lineage>
</organism>
<reference evidence="2" key="1">
    <citation type="submission" date="2020-03" db="EMBL/GenBank/DDBJ databases">
        <authorList>
            <person name="Weist P."/>
        </authorList>
    </citation>
    <scope>NUCLEOTIDE SEQUENCE</scope>
</reference>
<feature type="domain" description="Sleeping Beauty transposase HTH" evidence="1">
    <location>
        <begin position="138"/>
        <end position="184"/>
    </location>
</feature>
<gene>
    <name evidence="2" type="ORF">PLEPLA_LOCUS47283</name>
</gene>
<keyword evidence="3" id="KW-1185">Reference proteome</keyword>
<evidence type="ECO:0000259" key="1">
    <source>
        <dbReference type="Pfam" id="PF25787"/>
    </source>
</evidence>
<proteinExistence type="predicted"/>
<dbReference type="Proteomes" id="UP001153269">
    <property type="component" value="Unassembled WGS sequence"/>
</dbReference>
<evidence type="ECO:0000313" key="3">
    <source>
        <dbReference type="Proteomes" id="UP001153269"/>
    </source>
</evidence>
<dbReference type="EMBL" id="CADEAL010004432">
    <property type="protein sequence ID" value="CAB1459446.1"/>
    <property type="molecule type" value="Genomic_DNA"/>
</dbReference>
<protein>
    <recommendedName>
        <fullName evidence="1">Sleeping Beauty transposase HTH domain-containing protein</fullName>
    </recommendedName>
</protein>